<dbReference type="RefSeq" id="WP_126161608.1">
    <property type="nucleotide sequence ID" value="NZ_RQPJ01000002.1"/>
</dbReference>
<keyword evidence="1" id="KW-0175">Coiled coil</keyword>
<keyword evidence="2" id="KW-0472">Membrane</keyword>
<proteinExistence type="predicted"/>
<evidence type="ECO:0000313" key="3">
    <source>
        <dbReference type="EMBL" id="RTE54876.1"/>
    </source>
</evidence>
<feature type="transmembrane region" description="Helical" evidence="2">
    <location>
        <begin position="58"/>
        <end position="77"/>
    </location>
</feature>
<keyword evidence="2" id="KW-1133">Transmembrane helix</keyword>
<accession>A0A3S0CMQ7</accession>
<protein>
    <submittedName>
        <fullName evidence="3">Uncharacterized protein</fullName>
    </submittedName>
</protein>
<sequence>MATQQPNPTPSSSQEVDLGQLFQLIGNAFRKFFNFIGNIFKGIFHTLILFLLFLQRHFIKFVITAVVGLALGIYLDMVKTPKFISTMVVEPNFNSVQQLYNNINFYNELAEAQDSIALAEAMEVSVGEAAKLKKFVVESYSDENQKVQLFDRFVRSLDSTTKKAIDMENYLQNFNAMDSRFHTISVTATNNTVAKKIQPSIIKSISRNEYFQLQQSISDKNISLQDSLYKKQLMEVDSLQRLYKRVMEKEAEKPLQGTSISLGENSGQENKELALINQVDKLKQNLVQLNQERANKSSILNVISAFPRRGVEVKGILKSNKFKIPVAFIGITLLILSMLELNTFLKNYKKE</sequence>
<evidence type="ECO:0000256" key="2">
    <source>
        <dbReference type="SAM" id="Phobius"/>
    </source>
</evidence>
<organism evidence="3 4">
    <name type="scientific">Arenibacter aquaticus</name>
    <dbReference type="NCBI Taxonomy" id="2489054"/>
    <lineage>
        <taxon>Bacteria</taxon>
        <taxon>Pseudomonadati</taxon>
        <taxon>Bacteroidota</taxon>
        <taxon>Flavobacteriia</taxon>
        <taxon>Flavobacteriales</taxon>
        <taxon>Flavobacteriaceae</taxon>
        <taxon>Arenibacter</taxon>
    </lineage>
</organism>
<dbReference type="OrthoDB" id="1452530at2"/>
<gene>
    <name evidence="3" type="ORF">EHW67_06855</name>
</gene>
<dbReference type="AlphaFoldDB" id="A0A3S0CMQ7"/>
<feature type="transmembrane region" description="Helical" evidence="2">
    <location>
        <begin position="32"/>
        <end position="52"/>
    </location>
</feature>
<dbReference type="EMBL" id="RQPJ01000002">
    <property type="protein sequence ID" value="RTE54876.1"/>
    <property type="molecule type" value="Genomic_DNA"/>
</dbReference>
<name>A0A3S0CMQ7_9FLAO</name>
<evidence type="ECO:0000313" key="4">
    <source>
        <dbReference type="Proteomes" id="UP000267585"/>
    </source>
</evidence>
<keyword evidence="2" id="KW-0812">Transmembrane</keyword>
<comment type="caution">
    <text evidence="3">The sequence shown here is derived from an EMBL/GenBank/DDBJ whole genome shotgun (WGS) entry which is preliminary data.</text>
</comment>
<evidence type="ECO:0000256" key="1">
    <source>
        <dbReference type="SAM" id="Coils"/>
    </source>
</evidence>
<feature type="transmembrane region" description="Helical" evidence="2">
    <location>
        <begin position="324"/>
        <end position="345"/>
    </location>
</feature>
<keyword evidence="4" id="KW-1185">Reference proteome</keyword>
<dbReference type="Proteomes" id="UP000267585">
    <property type="component" value="Unassembled WGS sequence"/>
</dbReference>
<reference evidence="3 4" key="1">
    <citation type="submission" date="2018-11" db="EMBL/GenBank/DDBJ databases">
        <title>Arenibacter aquaticus sp.nov., a marine bacterium isolated from surface seawater in the South China Sea.</title>
        <authorList>
            <person name="Guo J."/>
            <person name="Sun J."/>
        </authorList>
    </citation>
    <scope>NUCLEOTIDE SEQUENCE [LARGE SCALE GENOMIC DNA]</scope>
    <source>
        <strain evidence="3 4">GUO666</strain>
    </source>
</reference>
<feature type="coiled-coil region" evidence="1">
    <location>
        <begin position="272"/>
        <end position="299"/>
    </location>
</feature>